<proteinExistence type="inferred from homology"/>
<gene>
    <name evidence="5" type="ORF">RIEGSTA812A_PEG_205</name>
</gene>
<dbReference type="SUPFAM" id="SSF51735">
    <property type="entry name" value="NAD(P)-binding Rossmann-fold domains"/>
    <property type="match status" value="1"/>
</dbReference>
<dbReference type="Pfam" id="PF01370">
    <property type="entry name" value="Epimerase"/>
    <property type="match status" value="1"/>
</dbReference>
<dbReference type="GO" id="GO:0008712">
    <property type="term" value="F:ADP-glyceromanno-heptose 6-epimerase activity"/>
    <property type="evidence" value="ECO:0007669"/>
    <property type="project" value="UniProtKB-EC"/>
</dbReference>
<protein>
    <submittedName>
        <fullName evidence="5">ADP-L-glycero-D-manno-heptose-6-epimerase</fullName>
        <ecNumber evidence="5">5.1.3.20</ecNumber>
    </submittedName>
</protein>
<dbReference type="InterPro" id="IPR001509">
    <property type="entry name" value="Epimerase_deHydtase"/>
</dbReference>
<dbReference type="CDD" id="cd05248">
    <property type="entry name" value="ADP_GME_SDR_e"/>
    <property type="match status" value="1"/>
</dbReference>
<keyword evidence="3" id="KW-0119">Carbohydrate metabolism</keyword>
<evidence type="ECO:0000256" key="1">
    <source>
        <dbReference type="ARBA" id="ARBA00022857"/>
    </source>
</evidence>
<evidence type="ECO:0000256" key="3">
    <source>
        <dbReference type="ARBA" id="ARBA00023277"/>
    </source>
</evidence>
<dbReference type="NCBIfam" id="TIGR02197">
    <property type="entry name" value="heptose_epim"/>
    <property type="match status" value="1"/>
</dbReference>
<name>A0A484HAD2_9ZZZZ</name>
<feature type="domain" description="NAD-dependent epimerase/dehydratase" evidence="4">
    <location>
        <begin position="14"/>
        <end position="262"/>
    </location>
</feature>
<dbReference type="AlphaFoldDB" id="A0A484HAD2"/>
<dbReference type="HAMAP" id="MF_01601">
    <property type="entry name" value="Heptose_epimerase"/>
    <property type="match status" value="1"/>
</dbReference>
<dbReference type="EC" id="5.1.3.20" evidence="5"/>
<sequence length="341" mass="38786">MKVSQQLGDIAVMIVITGGAGFIGSNMLAALEARGFYELVVVDRLRSDNKWRNIAKRELATILMPEQLFTFLDSHRTHIELIVHMGAVSSTTEVDADKILVNNFSLSLALWEWCARNSVRLMYASSAATYGDGKAGFDDDFSSAHALARLRPLNIYGWSKHLFDRWVWRRLANGGARPPQWVGLKFFNVYGPNEYHKGTQASVIVQIFSAIVRGRPCLLFRSQHPGYPDGGQMRDFIYVDDCIDVMLWLLDNPQISGLFNVGTGQARTFHDVALAIYQVLDREPCIQFIDTPLAIRDQYQYFTQAHMDRLRAVGYWKPFIGLEEGIRRYVGAYLMAAERYR</sequence>
<dbReference type="EMBL" id="LR026963">
    <property type="protein sequence ID" value="VBB68732.1"/>
    <property type="molecule type" value="Genomic_DNA"/>
</dbReference>
<evidence type="ECO:0000313" key="5">
    <source>
        <dbReference type="EMBL" id="VBB68732.1"/>
    </source>
</evidence>
<evidence type="ECO:0000256" key="2">
    <source>
        <dbReference type="ARBA" id="ARBA00023235"/>
    </source>
</evidence>
<dbReference type="PANTHER" id="PTHR43103:SF3">
    <property type="entry name" value="ADP-L-GLYCERO-D-MANNO-HEPTOSE-6-EPIMERASE"/>
    <property type="match status" value="1"/>
</dbReference>
<dbReference type="Gene3D" id="3.90.25.10">
    <property type="entry name" value="UDP-galactose 4-epimerase, domain 1"/>
    <property type="match status" value="1"/>
</dbReference>
<keyword evidence="2 5" id="KW-0413">Isomerase</keyword>
<reference evidence="5" key="1">
    <citation type="submission" date="2018-10" db="EMBL/GenBank/DDBJ databases">
        <authorList>
            <person name="Gruber-Vodicka H."/>
            <person name="Jaeckle O."/>
        </authorList>
    </citation>
    <scope>NUCLEOTIDE SEQUENCE</scope>
</reference>
<dbReference type="InterPro" id="IPR036291">
    <property type="entry name" value="NAD(P)-bd_dom_sf"/>
</dbReference>
<dbReference type="GO" id="GO:0050661">
    <property type="term" value="F:NADP binding"/>
    <property type="evidence" value="ECO:0007669"/>
    <property type="project" value="InterPro"/>
</dbReference>
<evidence type="ECO:0000259" key="4">
    <source>
        <dbReference type="Pfam" id="PF01370"/>
    </source>
</evidence>
<dbReference type="Gene3D" id="3.40.50.720">
    <property type="entry name" value="NAD(P)-binding Rossmann-like Domain"/>
    <property type="match status" value="1"/>
</dbReference>
<dbReference type="InterPro" id="IPR011912">
    <property type="entry name" value="Heptose_epim"/>
</dbReference>
<accession>A0A484HAD2</accession>
<dbReference type="PANTHER" id="PTHR43103">
    <property type="entry name" value="NUCLEOSIDE-DIPHOSPHATE-SUGAR EPIMERASE"/>
    <property type="match status" value="1"/>
</dbReference>
<dbReference type="GO" id="GO:0005975">
    <property type="term" value="P:carbohydrate metabolic process"/>
    <property type="evidence" value="ECO:0007669"/>
    <property type="project" value="InterPro"/>
</dbReference>
<keyword evidence="1" id="KW-0521">NADP</keyword>
<organism evidence="5">
    <name type="scientific">invertebrate metagenome</name>
    <dbReference type="NCBI Taxonomy" id="1711999"/>
    <lineage>
        <taxon>unclassified sequences</taxon>
        <taxon>metagenomes</taxon>
        <taxon>organismal metagenomes</taxon>
    </lineage>
</organism>